<feature type="compositionally biased region" description="Basic and acidic residues" evidence="1">
    <location>
        <begin position="41"/>
        <end position="52"/>
    </location>
</feature>
<sequence length="232" mass="25428">MLSLITFMTIRHPAASPTQELSELSRPRAPLLAPSPVTRGRGPDSERTDHPVRQFAYYPSDPEYSQPRQHTAAATEKRRGEQPTVGGQHKSTVAVVGICTGTVCVSVLGGICYRYLQRRRRHSSTESGPPSYGVTGPHSGLSPASADRRLAQSAQLYHYQHQKQHMMAIQEGKALGRCSSPSDENSDPEDDESEHTVYECPGLAPSGEMEVKNPLFSEDPTPCQSMEVNDDL</sequence>
<dbReference type="EMBL" id="VIIS01001371">
    <property type="protein sequence ID" value="KAF0299352.1"/>
    <property type="molecule type" value="Genomic_DNA"/>
</dbReference>
<evidence type="ECO:0000256" key="1">
    <source>
        <dbReference type="SAM" id="MobiDB-lite"/>
    </source>
</evidence>
<dbReference type="Proteomes" id="UP000440578">
    <property type="component" value="Unassembled WGS sequence"/>
</dbReference>
<dbReference type="OrthoDB" id="6270617at2759"/>
<comment type="caution">
    <text evidence="3">The sequence shown here is derived from an EMBL/GenBank/DDBJ whole genome shotgun (WGS) entry which is preliminary data.</text>
</comment>
<keyword evidence="4" id="KW-1185">Reference proteome</keyword>
<feature type="compositionally biased region" description="Acidic residues" evidence="1">
    <location>
        <begin position="184"/>
        <end position="193"/>
    </location>
</feature>
<organism evidence="3 4">
    <name type="scientific">Amphibalanus amphitrite</name>
    <name type="common">Striped barnacle</name>
    <name type="synonym">Balanus amphitrite</name>
    <dbReference type="NCBI Taxonomy" id="1232801"/>
    <lineage>
        <taxon>Eukaryota</taxon>
        <taxon>Metazoa</taxon>
        <taxon>Ecdysozoa</taxon>
        <taxon>Arthropoda</taxon>
        <taxon>Crustacea</taxon>
        <taxon>Multicrustacea</taxon>
        <taxon>Cirripedia</taxon>
        <taxon>Thoracica</taxon>
        <taxon>Thoracicalcarea</taxon>
        <taxon>Balanomorpha</taxon>
        <taxon>Balanoidea</taxon>
        <taxon>Balanidae</taxon>
        <taxon>Amphibalaninae</taxon>
        <taxon>Amphibalanus</taxon>
    </lineage>
</organism>
<accession>A0A6A4W8S4</accession>
<dbReference type="Pfam" id="PF06809">
    <property type="entry name" value="NPDC1"/>
    <property type="match status" value="1"/>
</dbReference>
<keyword evidence="2" id="KW-0812">Transmembrane</keyword>
<evidence type="ECO:0000313" key="3">
    <source>
        <dbReference type="EMBL" id="KAF0299352.1"/>
    </source>
</evidence>
<dbReference type="PANTHER" id="PTHR23352:SF2">
    <property type="entry name" value="NEURAL PROLIFERATION DIFFERENTIATION AND CONTROL PROTEIN 1"/>
    <property type="match status" value="1"/>
</dbReference>
<feature type="compositionally biased region" description="Polar residues" evidence="1">
    <location>
        <begin position="222"/>
        <end position="232"/>
    </location>
</feature>
<feature type="region of interest" description="Disordered" evidence="1">
    <location>
        <begin position="120"/>
        <end position="144"/>
    </location>
</feature>
<name>A0A6A4W8S4_AMPAM</name>
<dbReference type="GO" id="GO:0016020">
    <property type="term" value="C:membrane"/>
    <property type="evidence" value="ECO:0007669"/>
    <property type="project" value="InterPro"/>
</dbReference>
<protein>
    <submittedName>
        <fullName evidence="3">Neural proliferation differentiation and control protein 1</fullName>
    </submittedName>
</protein>
<proteinExistence type="predicted"/>
<reference evidence="3 4" key="1">
    <citation type="submission" date="2019-07" db="EMBL/GenBank/DDBJ databases">
        <title>Draft genome assembly of a fouling barnacle, Amphibalanus amphitrite (Darwin, 1854): The first reference genome for Thecostraca.</title>
        <authorList>
            <person name="Kim W."/>
        </authorList>
    </citation>
    <scope>NUCLEOTIDE SEQUENCE [LARGE SCALE GENOMIC DNA]</scope>
    <source>
        <strain evidence="3">SNU_AA5</strain>
        <tissue evidence="3">Soma without cirri and trophi</tissue>
    </source>
</reference>
<dbReference type="AlphaFoldDB" id="A0A6A4W8S4"/>
<keyword evidence="2" id="KW-0472">Membrane</keyword>
<feature type="region of interest" description="Disordered" evidence="1">
    <location>
        <begin position="15"/>
        <end position="88"/>
    </location>
</feature>
<evidence type="ECO:0000313" key="4">
    <source>
        <dbReference type="Proteomes" id="UP000440578"/>
    </source>
</evidence>
<keyword evidence="2" id="KW-1133">Transmembrane helix</keyword>
<dbReference type="PANTHER" id="PTHR23352">
    <property type="entry name" value="NEURAL PROLIFERATION DIFFERENTIATION AND CONTROL PROTEIN-1 NPDC-1 PROTEIN"/>
    <property type="match status" value="1"/>
</dbReference>
<evidence type="ECO:0000256" key="2">
    <source>
        <dbReference type="SAM" id="Phobius"/>
    </source>
</evidence>
<gene>
    <name evidence="3" type="primary">NPDC1_1</name>
    <name evidence="3" type="ORF">FJT64_027879</name>
</gene>
<feature type="transmembrane region" description="Helical" evidence="2">
    <location>
        <begin position="93"/>
        <end position="116"/>
    </location>
</feature>
<dbReference type="InterPro" id="IPR009635">
    <property type="entry name" value="NPDC1"/>
</dbReference>
<feature type="region of interest" description="Disordered" evidence="1">
    <location>
        <begin position="174"/>
        <end position="232"/>
    </location>
</feature>